<dbReference type="InterPro" id="IPR043993">
    <property type="entry name" value="T4SS_pilin"/>
</dbReference>
<gene>
    <name evidence="3" type="ORF">S12H4_15529</name>
</gene>
<proteinExistence type="predicted"/>
<keyword evidence="2" id="KW-0812">Transmembrane</keyword>
<keyword evidence="2" id="KW-0472">Membrane</keyword>
<name>X1S3J6_9ZZZZ</name>
<reference evidence="3" key="1">
    <citation type="journal article" date="2014" name="Front. Microbiol.">
        <title>High frequency of phylogenetically diverse reductive dehalogenase-homologous genes in deep subseafloor sedimentary metagenomes.</title>
        <authorList>
            <person name="Kawai M."/>
            <person name="Futagami T."/>
            <person name="Toyoda A."/>
            <person name="Takaki Y."/>
            <person name="Nishi S."/>
            <person name="Hori S."/>
            <person name="Arai W."/>
            <person name="Tsubouchi T."/>
            <person name="Morono Y."/>
            <person name="Uchiyama I."/>
            <person name="Ito T."/>
            <person name="Fujiyama A."/>
            <person name="Inagaki F."/>
            <person name="Takami H."/>
        </authorList>
    </citation>
    <scope>NUCLEOTIDE SEQUENCE</scope>
    <source>
        <strain evidence="3">Expedition CK06-06</strain>
    </source>
</reference>
<evidence type="ECO:0000313" key="3">
    <source>
        <dbReference type="EMBL" id="GAI87602.1"/>
    </source>
</evidence>
<protein>
    <submittedName>
        <fullName evidence="3">Uncharacterized protein</fullName>
    </submittedName>
</protein>
<feature type="transmembrane region" description="Helical" evidence="2">
    <location>
        <begin position="85"/>
        <end position="110"/>
    </location>
</feature>
<accession>X1S3J6</accession>
<sequence>MKRPILSFLVALLVVFTVPTVVYAGADPAGISVTICELEEVILNLFNLIIAITPFIGLAILLYGAVIWMTAAADPQRMQLAQSTLTYGVIGLVLGLSAILIVVTIESFLLSGESAFRWSEEGGAAFIRVQICDEDVARGGGGEDDPCDPNPCGPSDQCEPIADDPGFRCVDIGH</sequence>
<feature type="transmembrane region" description="Helical" evidence="2">
    <location>
        <begin position="48"/>
        <end position="73"/>
    </location>
</feature>
<dbReference type="Pfam" id="PF18895">
    <property type="entry name" value="T4SS_pilin"/>
    <property type="match status" value="1"/>
</dbReference>
<organism evidence="3">
    <name type="scientific">marine sediment metagenome</name>
    <dbReference type="NCBI Taxonomy" id="412755"/>
    <lineage>
        <taxon>unclassified sequences</taxon>
        <taxon>metagenomes</taxon>
        <taxon>ecological metagenomes</taxon>
    </lineage>
</organism>
<evidence type="ECO:0000256" key="1">
    <source>
        <dbReference type="SAM" id="MobiDB-lite"/>
    </source>
</evidence>
<dbReference type="AlphaFoldDB" id="X1S3J6"/>
<feature type="region of interest" description="Disordered" evidence="1">
    <location>
        <begin position="140"/>
        <end position="159"/>
    </location>
</feature>
<comment type="caution">
    <text evidence="3">The sequence shown here is derived from an EMBL/GenBank/DDBJ whole genome shotgun (WGS) entry which is preliminary data.</text>
</comment>
<keyword evidence="2" id="KW-1133">Transmembrane helix</keyword>
<dbReference type="EMBL" id="BARW01007467">
    <property type="protein sequence ID" value="GAI87602.1"/>
    <property type="molecule type" value="Genomic_DNA"/>
</dbReference>
<evidence type="ECO:0000256" key="2">
    <source>
        <dbReference type="SAM" id="Phobius"/>
    </source>
</evidence>